<dbReference type="AlphaFoldDB" id="A0A1W1XTG6"/>
<accession>A0A1W1XTG6</accession>
<dbReference type="PANTHER" id="PTHR30399">
    <property type="entry name" value="UNCHARACTERIZED PROTEIN YGJP"/>
    <property type="match status" value="1"/>
</dbReference>
<protein>
    <recommendedName>
        <fullName evidence="1">YgjP-like metallopeptidase domain-containing protein</fullName>
    </recommendedName>
</protein>
<gene>
    <name evidence="2" type="ORF">SAMN02745857_02603</name>
</gene>
<dbReference type="RefSeq" id="WP_176216925.1">
    <property type="nucleotide sequence ID" value="NZ_FWXD01000015.1"/>
</dbReference>
<dbReference type="Pfam" id="PF01863">
    <property type="entry name" value="YgjP-like"/>
    <property type="match status" value="1"/>
</dbReference>
<evidence type="ECO:0000259" key="1">
    <source>
        <dbReference type="Pfam" id="PF01863"/>
    </source>
</evidence>
<sequence length="225" mass="25314">MRHSLELDGQQLAYTLKRSARRRSVGLRIAGDGLTITLPARAPLAEAERVIRLKADWIMRHLQAPKPPAARLAAGSTILWQGQPRTLQAGASRARLAADTLALAAPDEPEALTLALARFCQRAARPYFLQRVEVWQQRMNLHPRRVLLSSARTRWGSCTAAGDVRLSWRLMQAPPEVIDYVIIHELAHLAEMNHSPRFWAIVAAACPNWKQQREWLKQHAQALLA</sequence>
<dbReference type="CDD" id="cd07344">
    <property type="entry name" value="M48_yhfN_like"/>
    <property type="match status" value="1"/>
</dbReference>
<reference evidence="2 3" key="1">
    <citation type="submission" date="2017-04" db="EMBL/GenBank/DDBJ databases">
        <authorList>
            <person name="Afonso C.L."/>
            <person name="Miller P.J."/>
            <person name="Scott M.A."/>
            <person name="Spackman E."/>
            <person name="Goraichik I."/>
            <person name="Dimitrov K.M."/>
            <person name="Suarez D.L."/>
            <person name="Swayne D.E."/>
        </authorList>
    </citation>
    <scope>NUCLEOTIDE SEQUENCE [LARGE SCALE GENOMIC DNA]</scope>
    <source>
        <strain evidence="2 3">DSM 23236</strain>
    </source>
</reference>
<proteinExistence type="predicted"/>
<dbReference type="EMBL" id="FWXD01000015">
    <property type="protein sequence ID" value="SMC26818.1"/>
    <property type="molecule type" value="Genomic_DNA"/>
</dbReference>
<evidence type="ECO:0000313" key="3">
    <source>
        <dbReference type="Proteomes" id="UP000192761"/>
    </source>
</evidence>
<name>A0A1W1XTG6_9NEIS</name>
<dbReference type="PANTHER" id="PTHR30399:SF1">
    <property type="entry name" value="UTP PYROPHOSPHATASE"/>
    <property type="match status" value="1"/>
</dbReference>
<evidence type="ECO:0000313" key="2">
    <source>
        <dbReference type="EMBL" id="SMC26818.1"/>
    </source>
</evidence>
<dbReference type="Proteomes" id="UP000192761">
    <property type="component" value="Unassembled WGS sequence"/>
</dbReference>
<dbReference type="Gene3D" id="3.30.2010.10">
    <property type="entry name" value="Metalloproteases ('zincins'), catalytic domain"/>
    <property type="match status" value="1"/>
</dbReference>
<dbReference type="STRING" id="1121001.SAMN02745857_02603"/>
<keyword evidence="3" id="KW-1185">Reference proteome</keyword>
<feature type="domain" description="YgjP-like metallopeptidase" evidence="1">
    <location>
        <begin position="23"/>
        <end position="219"/>
    </location>
</feature>
<dbReference type="InterPro" id="IPR002725">
    <property type="entry name" value="YgjP-like_metallopeptidase"/>
</dbReference>
<organism evidence="2 3">
    <name type="scientific">Andreprevotia lacus DSM 23236</name>
    <dbReference type="NCBI Taxonomy" id="1121001"/>
    <lineage>
        <taxon>Bacteria</taxon>
        <taxon>Pseudomonadati</taxon>
        <taxon>Pseudomonadota</taxon>
        <taxon>Betaproteobacteria</taxon>
        <taxon>Neisseriales</taxon>
        <taxon>Chitinibacteraceae</taxon>
        <taxon>Andreprevotia</taxon>
    </lineage>
</organism>
<dbReference type="InterPro" id="IPR053136">
    <property type="entry name" value="UTP_pyrophosphatase-like"/>
</dbReference>